<protein>
    <submittedName>
        <fullName evidence="1">Uncharacterized protein</fullName>
    </submittedName>
</protein>
<reference evidence="1" key="1">
    <citation type="submission" date="2018-11" db="EMBL/GenBank/DDBJ databases">
        <authorList>
            <consortium name="Pathogen Informatics"/>
        </authorList>
    </citation>
    <scope>NUCLEOTIDE SEQUENCE</scope>
</reference>
<evidence type="ECO:0000313" key="1">
    <source>
        <dbReference type="EMBL" id="VEL23417.1"/>
    </source>
</evidence>
<evidence type="ECO:0000313" key="2">
    <source>
        <dbReference type="Proteomes" id="UP000784294"/>
    </source>
</evidence>
<organism evidence="1 2">
    <name type="scientific">Protopolystoma xenopodis</name>
    <dbReference type="NCBI Taxonomy" id="117903"/>
    <lineage>
        <taxon>Eukaryota</taxon>
        <taxon>Metazoa</taxon>
        <taxon>Spiralia</taxon>
        <taxon>Lophotrochozoa</taxon>
        <taxon>Platyhelminthes</taxon>
        <taxon>Monogenea</taxon>
        <taxon>Polyopisthocotylea</taxon>
        <taxon>Polystomatidea</taxon>
        <taxon>Polystomatidae</taxon>
        <taxon>Protopolystoma</taxon>
    </lineage>
</organism>
<gene>
    <name evidence="1" type="ORF">PXEA_LOCUS16857</name>
</gene>
<dbReference type="EMBL" id="CAAALY010061783">
    <property type="protein sequence ID" value="VEL23417.1"/>
    <property type="molecule type" value="Genomic_DNA"/>
</dbReference>
<name>A0A3S5A9G1_9PLAT</name>
<dbReference type="Proteomes" id="UP000784294">
    <property type="component" value="Unassembled WGS sequence"/>
</dbReference>
<keyword evidence="2" id="KW-1185">Reference proteome</keyword>
<accession>A0A3S5A9G1</accession>
<comment type="caution">
    <text evidence="1">The sequence shown here is derived from an EMBL/GenBank/DDBJ whole genome shotgun (WGS) entry which is preliminary data.</text>
</comment>
<proteinExistence type="predicted"/>
<sequence>MMYKRMFAWTRLFFEIVGPSSLLYVLSRVKRQSATPVIKAPRMSACSDMNHIPA</sequence>
<dbReference type="AlphaFoldDB" id="A0A3S5A9G1"/>